<organism evidence="15 16">
    <name type="scientific">Panicum hallii var. hallii</name>
    <dbReference type="NCBI Taxonomy" id="1504633"/>
    <lineage>
        <taxon>Eukaryota</taxon>
        <taxon>Viridiplantae</taxon>
        <taxon>Streptophyta</taxon>
        <taxon>Embryophyta</taxon>
        <taxon>Tracheophyta</taxon>
        <taxon>Spermatophyta</taxon>
        <taxon>Magnoliopsida</taxon>
        <taxon>Liliopsida</taxon>
        <taxon>Poales</taxon>
        <taxon>Poaceae</taxon>
        <taxon>PACMAD clade</taxon>
        <taxon>Panicoideae</taxon>
        <taxon>Panicodae</taxon>
        <taxon>Paniceae</taxon>
        <taxon>Panicinae</taxon>
        <taxon>Panicum</taxon>
        <taxon>Panicum sect. Panicum</taxon>
    </lineage>
</organism>
<proteinExistence type="inferred from homology"/>
<evidence type="ECO:0000256" key="8">
    <source>
        <dbReference type="ARBA" id="ARBA00022912"/>
    </source>
</evidence>
<dbReference type="InterPro" id="IPR036457">
    <property type="entry name" value="PPM-type-like_dom_sf"/>
</dbReference>
<dbReference type="GO" id="GO:0046872">
    <property type="term" value="F:metal ion binding"/>
    <property type="evidence" value="ECO:0007669"/>
    <property type="project" value="UniProtKB-KW"/>
</dbReference>
<dbReference type="Pfam" id="PF00481">
    <property type="entry name" value="PP2C"/>
    <property type="match status" value="1"/>
</dbReference>
<protein>
    <recommendedName>
        <fullName evidence="4">protein-serine/threonine phosphatase</fullName>
        <ecNumber evidence="4">3.1.3.16</ecNumber>
    </recommendedName>
</protein>
<keyword evidence="5" id="KW-0479">Metal-binding</keyword>
<evidence type="ECO:0000256" key="12">
    <source>
        <dbReference type="RuleBase" id="RU003465"/>
    </source>
</evidence>
<keyword evidence="16" id="KW-1185">Reference proteome</keyword>
<keyword evidence="7" id="KW-0460">Magnesium</keyword>
<dbReference type="SMART" id="SM00332">
    <property type="entry name" value="PP2Cc"/>
    <property type="match status" value="1"/>
</dbReference>
<dbReference type="Gramene" id="PUZ55535">
    <property type="protein sequence ID" value="PUZ55535"/>
    <property type="gene ID" value="GQ55_5G220600"/>
</dbReference>
<dbReference type="InterPro" id="IPR001932">
    <property type="entry name" value="PPM-type_phosphatase-like_dom"/>
</dbReference>
<dbReference type="PROSITE" id="PS51746">
    <property type="entry name" value="PPM_2"/>
    <property type="match status" value="1"/>
</dbReference>
<dbReference type="Gene3D" id="3.60.40.10">
    <property type="entry name" value="PPM-type phosphatase domain"/>
    <property type="match status" value="1"/>
</dbReference>
<keyword evidence="6 12" id="KW-0378">Hydrolase</keyword>
<evidence type="ECO:0000313" key="16">
    <source>
        <dbReference type="Proteomes" id="UP000244336"/>
    </source>
</evidence>
<comment type="cofactor">
    <cofactor evidence="1">
        <name>Mn(2+)</name>
        <dbReference type="ChEBI" id="CHEBI:29035"/>
    </cofactor>
</comment>
<feature type="compositionally biased region" description="Low complexity" evidence="13">
    <location>
        <begin position="51"/>
        <end position="70"/>
    </location>
</feature>
<evidence type="ECO:0000256" key="7">
    <source>
        <dbReference type="ARBA" id="ARBA00022842"/>
    </source>
</evidence>
<comment type="similarity">
    <text evidence="3 12">Belongs to the PP2C family.</text>
</comment>
<comment type="cofactor">
    <cofactor evidence="2">
        <name>Mg(2+)</name>
        <dbReference type="ChEBI" id="CHEBI:18420"/>
    </cofactor>
</comment>
<evidence type="ECO:0000259" key="14">
    <source>
        <dbReference type="PROSITE" id="PS51746"/>
    </source>
</evidence>
<keyword evidence="8 12" id="KW-0904">Protein phosphatase</keyword>
<evidence type="ECO:0000256" key="2">
    <source>
        <dbReference type="ARBA" id="ARBA00001946"/>
    </source>
</evidence>
<evidence type="ECO:0000256" key="4">
    <source>
        <dbReference type="ARBA" id="ARBA00013081"/>
    </source>
</evidence>
<sequence length="455" mass="47986">MRSSEASAQDHGVRVPVPQPAALLPLVLLVVDKKEMSSSETSAQDHGVPVAEPQAPAAEAEAKRTTAPAVRRARRRRQEIFLMNRMASSDDGENVWAKSARPASGTSSGSSGGSAKVAPEPQQGPAAAAAWPKSLSHGVHSVIGRRRRMEDAVAIAAPLVAAAAAGEEKSGEGEEKSGKEEGDSGWAPEFFAVYDGHGAAWVAEACLERLHVVLAEELARLHLASGGGDDAGARWREAMLAAFARVDDEVAVVQIATKDSTTVEPHGSTALVVVVEPRRIVVANCGDSRAVLCRGGAAVPLSTDHKPDRPDELERIESAGGQIIYWQGPRVLGVLAMSRSIGDYFMKPSMSAEPEVTVTDRTDTDEFIILASDGLWDVMSNEFACKVARYCLSGRAAAKCPATVGGSSASDAAALLVEMAAARGSDDNISVVVVELRRLAWRKKQAASSQRNGRM</sequence>
<feature type="region of interest" description="Disordered" evidence="13">
    <location>
        <begin position="35"/>
        <end position="73"/>
    </location>
</feature>
<dbReference type="EMBL" id="CM009753">
    <property type="protein sequence ID" value="PUZ55535.1"/>
    <property type="molecule type" value="Genomic_DNA"/>
</dbReference>
<dbReference type="STRING" id="1504633.A0A2T7DIX8"/>
<dbReference type="CDD" id="cd00143">
    <property type="entry name" value="PP2Cc"/>
    <property type="match status" value="1"/>
</dbReference>
<feature type="compositionally biased region" description="Low complexity" evidence="13">
    <location>
        <begin position="118"/>
        <end position="132"/>
    </location>
</feature>
<dbReference type="EC" id="3.1.3.16" evidence="4"/>
<dbReference type="InterPro" id="IPR015655">
    <property type="entry name" value="PP2C"/>
</dbReference>
<evidence type="ECO:0000256" key="9">
    <source>
        <dbReference type="ARBA" id="ARBA00023211"/>
    </source>
</evidence>
<dbReference type="AlphaFoldDB" id="A0A2T7DIX8"/>
<evidence type="ECO:0000256" key="11">
    <source>
        <dbReference type="ARBA" id="ARBA00048336"/>
    </source>
</evidence>
<dbReference type="Proteomes" id="UP000244336">
    <property type="component" value="Chromosome 5"/>
</dbReference>
<evidence type="ECO:0000256" key="6">
    <source>
        <dbReference type="ARBA" id="ARBA00022801"/>
    </source>
</evidence>
<dbReference type="GO" id="GO:0004722">
    <property type="term" value="F:protein serine/threonine phosphatase activity"/>
    <property type="evidence" value="ECO:0007669"/>
    <property type="project" value="UniProtKB-EC"/>
</dbReference>
<keyword evidence="9" id="KW-0464">Manganese</keyword>
<accession>A0A2T7DIX8</accession>
<evidence type="ECO:0000313" key="15">
    <source>
        <dbReference type="EMBL" id="PUZ55535.1"/>
    </source>
</evidence>
<comment type="catalytic activity">
    <reaction evidence="11">
        <text>O-phospho-L-threonyl-[protein] + H2O = L-threonyl-[protein] + phosphate</text>
        <dbReference type="Rhea" id="RHEA:47004"/>
        <dbReference type="Rhea" id="RHEA-COMP:11060"/>
        <dbReference type="Rhea" id="RHEA-COMP:11605"/>
        <dbReference type="ChEBI" id="CHEBI:15377"/>
        <dbReference type="ChEBI" id="CHEBI:30013"/>
        <dbReference type="ChEBI" id="CHEBI:43474"/>
        <dbReference type="ChEBI" id="CHEBI:61977"/>
        <dbReference type="EC" id="3.1.3.16"/>
    </reaction>
</comment>
<evidence type="ECO:0000256" key="10">
    <source>
        <dbReference type="ARBA" id="ARBA00047761"/>
    </source>
</evidence>
<dbReference type="PANTHER" id="PTHR47992">
    <property type="entry name" value="PROTEIN PHOSPHATASE"/>
    <property type="match status" value="1"/>
</dbReference>
<feature type="region of interest" description="Disordered" evidence="13">
    <location>
        <begin position="91"/>
        <end position="134"/>
    </location>
</feature>
<evidence type="ECO:0000256" key="1">
    <source>
        <dbReference type="ARBA" id="ARBA00001936"/>
    </source>
</evidence>
<dbReference type="PROSITE" id="PS01032">
    <property type="entry name" value="PPM_1"/>
    <property type="match status" value="1"/>
</dbReference>
<dbReference type="FunFam" id="3.60.40.10:FF:000041">
    <property type="entry name" value="Protein phosphatase 2C 51"/>
    <property type="match status" value="1"/>
</dbReference>
<evidence type="ECO:0000256" key="3">
    <source>
        <dbReference type="ARBA" id="ARBA00006702"/>
    </source>
</evidence>
<feature type="domain" description="PPM-type phosphatase" evidence="14">
    <location>
        <begin position="136"/>
        <end position="436"/>
    </location>
</feature>
<gene>
    <name evidence="15" type="ORF">GQ55_5G220600</name>
</gene>
<feature type="region of interest" description="Disordered" evidence="13">
    <location>
        <begin position="164"/>
        <end position="184"/>
    </location>
</feature>
<comment type="catalytic activity">
    <reaction evidence="10">
        <text>O-phospho-L-seryl-[protein] + H2O = L-seryl-[protein] + phosphate</text>
        <dbReference type="Rhea" id="RHEA:20629"/>
        <dbReference type="Rhea" id="RHEA-COMP:9863"/>
        <dbReference type="Rhea" id="RHEA-COMP:11604"/>
        <dbReference type="ChEBI" id="CHEBI:15377"/>
        <dbReference type="ChEBI" id="CHEBI:29999"/>
        <dbReference type="ChEBI" id="CHEBI:43474"/>
        <dbReference type="ChEBI" id="CHEBI:83421"/>
        <dbReference type="EC" id="3.1.3.16"/>
    </reaction>
</comment>
<evidence type="ECO:0000256" key="5">
    <source>
        <dbReference type="ARBA" id="ARBA00022723"/>
    </source>
</evidence>
<name>A0A2T7DIX8_9POAL</name>
<dbReference type="InterPro" id="IPR000222">
    <property type="entry name" value="PP2C_BS"/>
</dbReference>
<dbReference type="OrthoDB" id="689055at2759"/>
<feature type="compositionally biased region" description="Basic and acidic residues" evidence="13">
    <location>
        <begin position="166"/>
        <end position="182"/>
    </location>
</feature>
<evidence type="ECO:0000256" key="13">
    <source>
        <dbReference type="SAM" id="MobiDB-lite"/>
    </source>
</evidence>
<reference evidence="15 16" key="1">
    <citation type="submission" date="2018-04" db="EMBL/GenBank/DDBJ databases">
        <title>WGS assembly of Panicum hallii var. hallii HAL2.</title>
        <authorList>
            <person name="Lovell J."/>
            <person name="Jenkins J."/>
            <person name="Lowry D."/>
            <person name="Mamidi S."/>
            <person name="Sreedasyam A."/>
            <person name="Weng X."/>
            <person name="Barry K."/>
            <person name="Bonette J."/>
            <person name="Campitelli B."/>
            <person name="Daum C."/>
            <person name="Gordon S."/>
            <person name="Gould B."/>
            <person name="Lipzen A."/>
            <person name="MacQueen A."/>
            <person name="Palacio-Mejia J."/>
            <person name="Plott C."/>
            <person name="Shakirov E."/>
            <person name="Shu S."/>
            <person name="Yoshinaga Y."/>
            <person name="Zane M."/>
            <person name="Rokhsar D."/>
            <person name="Grimwood J."/>
            <person name="Schmutz J."/>
            <person name="Juenger T."/>
        </authorList>
    </citation>
    <scope>NUCLEOTIDE SEQUENCE [LARGE SCALE GENOMIC DNA]</scope>
    <source>
        <strain evidence="16">cv. HAL2</strain>
    </source>
</reference>
<dbReference type="SUPFAM" id="SSF81606">
    <property type="entry name" value="PP2C-like"/>
    <property type="match status" value="1"/>
</dbReference>